<dbReference type="Gene3D" id="2.60.120.10">
    <property type="entry name" value="Jelly Rolls"/>
    <property type="match status" value="1"/>
</dbReference>
<dbReference type="InterPro" id="IPR011051">
    <property type="entry name" value="RmlC_Cupin_sf"/>
</dbReference>
<evidence type="ECO:0000313" key="1">
    <source>
        <dbReference type="EMBL" id="MCC2230679.1"/>
    </source>
</evidence>
<dbReference type="InterPro" id="IPR014710">
    <property type="entry name" value="RmlC-like_jellyroll"/>
</dbReference>
<dbReference type="SUPFAM" id="SSF51182">
    <property type="entry name" value="RmlC-like cupins"/>
    <property type="match status" value="1"/>
</dbReference>
<dbReference type="EMBL" id="JAJEQR010000015">
    <property type="protein sequence ID" value="MCC2230679.1"/>
    <property type="molecule type" value="Genomic_DNA"/>
</dbReference>
<dbReference type="AlphaFoldDB" id="A0AAE3JE65"/>
<proteinExistence type="predicted"/>
<accession>A0AAE3JE65</accession>
<organism evidence="1 2">
    <name type="scientific">Hominifimenecus microfluidus</name>
    <dbReference type="NCBI Taxonomy" id="2885348"/>
    <lineage>
        <taxon>Bacteria</taxon>
        <taxon>Bacillati</taxon>
        <taxon>Bacillota</taxon>
        <taxon>Clostridia</taxon>
        <taxon>Lachnospirales</taxon>
        <taxon>Lachnospiraceae</taxon>
        <taxon>Hominifimenecus</taxon>
    </lineage>
</organism>
<comment type="caution">
    <text evidence="1">The sequence shown here is derived from an EMBL/GenBank/DDBJ whole genome shotgun (WGS) entry which is preliminary data.</text>
</comment>
<dbReference type="RefSeq" id="WP_308453316.1">
    <property type="nucleotide sequence ID" value="NZ_JAJEQR010000015.1"/>
</dbReference>
<reference evidence="1" key="1">
    <citation type="submission" date="2021-10" db="EMBL/GenBank/DDBJ databases">
        <title>Anaerobic single-cell dispensing facilitates the cultivation of human gut bacteria.</title>
        <authorList>
            <person name="Afrizal A."/>
        </authorList>
    </citation>
    <scope>NUCLEOTIDE SEQUENCE</scope>
    <source>
        <strain evidence="1">CLA-AA-H215</strain>
    </source>
</reference>
<keyword evidence="2" id="KW-1185">Reference proteome</keyword>
<evidence type="ECO:0000313" key="2">
    <source>
        <dbReference type="Proteomes" id="UP001198182"/>
    </source>
</evidence>
<gene>
    <name evidence="1" type="ORF">LKD81_06650</name>
</gene>
<protein>
    <submittedName>
        <fullName evidence="1">Uncharacterized protein</fullName>
    </submittedName>
</protein>
<dbReference type="Proteomes" id="UP001198182">
    <property type="component" value="Unassembled WGS sequence"/>
</dbReference>
<sequence length="155" mass="17835">MVYNNSEGEYGKYIIQELQDPQAGTPEFREMYKRFSHRILWIDDKVCPGSFQMNTAWYYAVPEKDPVFDEHVHDDDEIIGFFGSDPEDPYNLHAEIEVTINGEHHLLTRSSLIFCPAGMPHMQLSIKKVDRPVFHFSVVTGPEYKGGAYGSDTEE</sequence>
<name>A0AAE3JE65_9FIRM</name>